<evidence type="ECO:0000313" key="13">
    <source>
        <dbReference type="Proteomes" id="UP000243207"/>
    </source>
</evidence>
<evidence type="ECO:0000313" key="12">
    <source>
        <dbReference type="EMBL" id="SDR70359.1"/>
    </source>
</evidence>
<protein>
    <submittedName>
        <fullName evidence="12">Sodium/proton antiporter, CPA1 family</fullName>
    </submittedName>
</protein>
<evidence type="ECO:0000259" key="11">
    <source>
        <dbReference type="Pfam" id="PF00999"/>
    </source>
</evidence>
<evidence type="ECO:0000256" key="6">
    <source>
        <dbReference type="ARBA" id="ARBA00022989"/>
    </source>
</evidence>
<gene>
    <name evidence="12" type="ORF">SAMN05216421_0072</name>
</gene>
<feature type="transmembrane region" description="Helical" evidence="10">
    <location>
        <begin position="30"/>
        <end position="48"/>
    </location>
</feature>
<dbReference type="STRING" id="487184.SAMN05216421_0072"/>
<dbReference type="InterPro" id="IPR036291">
    <property type="entry name" value="NAD(P)-bd_dom_sf"/>
</dbReference>
<feature type="region of interest" description="Disordered" evidence="9">
    <location>
        <begin position="598"/>
        <end position="618"/>
    </location>
</feature>
<keyword evidence="2" id="KW-0813">Transport</keyword>
<evidence type="ECO:0000256" key="10">
    <source>
        <dbReference type="SAM" id="Phobius"/>
    </source>
</evidence>
<evidence type="ECO:0000256" key="1">
    <source>
        <dbReference type="ARBA" id="ARBA00004651"/>
    </source>
</evidence>
<evidence type="ECO:0000256" key="3">
    <source>
        <dbReference type="ARBA" id="ARBA00022449"/>
    </source>
</evidence>
<feature type="transmembrane region" description="Helical" evidence="10">
    <location>
        <begin position="149"/>
        <end position="172"/>
    </location>
</feature>
<keyword evidence="7" id="KW-0406">Ion transport</keyword>
<evidence type="ECO:0000256" key="4">
    <source>
        <dbReference type="ARBA" id="ARBA00022475"/>
    </source>
</evidence>
<keyword evidence="5 10" id="KW-0812">Transmembrane</keyword>
<feature type="compositionally biased region" description="Basic and acidic residues" evidence="9">
    <location>
        <begin position="598"/>
        <end position="609"/>
    </location>
</feature>
<evidence type="ECO:0000256" key="9">
    <source>
        <dbReference type="SAM" id="MobiDB-lite"/>
    </source>
</evidence>
<dbReference type="Gene3D" id="1.20.1530.20">
    <property type="match status" value="1"/>
</dbReference>
<evidence type="ECO:0000256" key="8">
    <source>
        <dbReference type="ARBA" id="ARBA00023136"/>
    </source>
</evidence>
<keyword evidence="3" id="KW-0050">Antiport</keyword>
<dbReference type="GO" id="GO:1902600">
    <property type="term" value="P:proton transmembrane transport"/>
    <property type="evidence" value="ECO:0007669"/>
    <property type="project" value="InterPro"/>
</dbReference>
<evidence type="ECO:0000256" key="2">
    <source>
        <dbReference type="ARBA" id="ARBA00022448"/>
    </source>
</evidence>
<keyword evidence="6 10" id="KW-1133">Transmembrane helix</keyword>
<proteinExistence type="predicted"/>
<comment type="subcellular location">
    <subcellularLocation>
        <location evidence="1">Cell membrane</location>
        <topology evidence="1">Multi-pass membrane protein</topology>
    </subcellularLocation>
</comment>
<feature type="transmembrane region" description="Helical" evidence="10">
    <location>
        <begin position="268"/>
        <end position="287"/>
    </location>
</feature>
<feature type="transmembrane region" description="Helical" evidence="10">
    <location>
        <begin position="217"/>
        <end position="234"/>
    </location>
</feature>
<evidence type="ECO:0000256" key="7">
    <source>
        <dbReference type="ARBA" id="ARBA00023065"/>
    </source>
</evidence>
<evidence type="ECO:0000256" key="5">
    <source>
        <dbReference type="ARBA" id="ARBA00022692"/>
    </source>
</evidence>
<accession>A0A1H1L8Y8</accession>
<feature type="transmembrane region" description="Helical" evidence="10">
    <location>
        <begin position="6"/>
        <end position="23"/>
    </location>
</feature>
<keyword evidence="8 10" id="KW-0472">Membrane</keyword>
<dbReference type="GO" id="GO:0015297">
    <property type="term" value="F:antiporter activity"/>
    <property type="evidence" value="ECO:0007669"/>
    <property type="project" value="UniProtKB-KW"/>
</dbReference>
<feature type="transmembrane region" description="Helical" evidence="10">
    <location>
        <begin position="91"/>
        <end position="111"/>
    </location>
</feature>
<dbReference type="Gene3D" id="3.40.50.720">
    <property type="entry name" value="NAD(P)-binding Rossmann-like Domain"/>
    <property type="match status" value="1"/>
</dbReference>
<dbReference type="SUPFAM" id="SSF51735">
    <property type="entry name" value="NAD(P)-binding Rossmann-fold domains"/>
    <property type="match status" value="1"/>
</dbReference>
<dbReference type="EMBL" id="LT629736">
    <property type="protein sequence ID" value="SDR70359.1"/>
    <property type="molecule type" value="Genomic_DNA"/>
</dbReference>
<feature type="transmembrane region" description="Helical" evidence="10">
    <location>
        <begin position="293"/>
        <end position="311"/>
    </location>
</feature>
<organism evidence="12 13">
    <name type="scientific">Halopseudomonas xinjiangensis</name>
    <dbReference type="NCBI Taxonomy" id="487184"/>
    <lineage>
        <taxon>Bacteria</taxon>
        <taxon>Pseudomonadati</taxon>
        <taxon>Pseudomonadota</taxon>
        <taxon>Gammaproteobacteria</taxon>
        <taxon>Pseudomonadales</taxon>
        <taxon>Pseudomonadaceae</taxon>
        <taxon>Halopseudomonas</taxon>
    </lineage>
</organism>
<feature type="transmembrane region" description="Helical" evidence="10">
    <location>
        <begin position="364"/>
        <end position="382"/>
    </location>
</feature>
<reference evidence="13" key="1">
    <citation type="submission" date="2016-10" db="EMBL/GenBank/DDBJ databases">
        <authorList>
            <person name="Varghese N."/>
            <person name="Submissions S."/>
        </authorList>
    </citation>
    <scope>NUCLEOTIDE SEQUENCE [LARGE SCALE GENOMIC DNA]</scope>
    <source>
        <strain evidence="13">NRRL B-51270</strain>
    </source>
</reference>
<dbReference type="AlphaFoldDB" id="A0A1H1L8Y8"/>
<keyword evidence="13" id="KW-1185">Reference proteome</keyword>
<feature type="transmembrane region" description="Helical" evidence="10">
    <location>
        <begin position="60"/>
        <end position="79"/>
    </location>
</feature>
<feature type="transmembrane region" description="Helical" evidence="10">
    <location>
        <begin position="332"/>
        <end position="352"/>
    </location>
</feature>
<dbReference type="InterPro" id="IPR038770">
    <property type="entry name" value="Na+/solute_symporter_sf"/>
</dbReference>
<dbReference type="PANTHER" id="PTHR32507:SF0">
    <property type="entry name" value="NA(+)_H(+) ANTIPORTER 2-RELATED"/>
    <property type="match status" value="1"/>
</dbReference>
<feature type="domain" description="Cation/H+ exchanger transmembrane" evidence="11">
    <location>
        <begin position="13"/>
        <end position="383"/>
    </location>
</feature>
<sequence length="618" mass="66954">MTSVSLTIAMIGLVAFGCQWLAWRVRLPAILFLLGAGIVLGPLTSILSPDELFGDLLFPLISLSVAIILFEGSLTLDFSEIRSQRAVVQRLILLGSAVTWGVVAIAAHFLLNIEWELSILFGAITVVTGPTVIVPMLRTVRPTRNIANILRWEGILIDPLGALLVVVVYEFIVSQSQAAGLSHGFLAFLKILGVGTALGLLGGWSLGFILKRGWVPAYLKNLATLSVVFAIFGLSDYLAHESGLLAVTLMGMWLANQKQVRIEEILNFKENLSVVLISGLFVLLAARLTLDDIIALGWAPLALLAVMQLIARPAAVWLSSIGSSLNWREKALLSWIAPRGIVAAAVSALFAIRLQEAGYETAHTLVPLTFSVIIGTVVLQSATSRGLARLLKVAEPSPSGFLIVGANPVARAIAQALQAQDYRVLLTDSHWEHIRDARMDGLDTFFGNPVSSYADHHLDLMGIGKLLALSPQAGNNVAAGMRFRSEFGDDNIYTLLSPADTDTAEKHQLGSGHRGQVLFGQNMSYSKFASLLAQGWEIRETKLTDAFGFDDFLQVHEHNVVPLFAITPKGRHQAFVEDGQMKPEAGWKILSLTAPRPDEIVPAKRREGRATLPPDNPA</sequence>
<name>A0A1H1L8Y8_9GAMM</name>
<dbReference type="PANTHER" id="PTHR32507">
    <property type="entry name" value="NA(+)/H(+) ANTIPORTER 1"/>
    <property type="match status" value="1"/>
</dbReference>
<dbReference type="Proteomes" id="UP000243207">
    <property type="component" value="Chromosome I"/>
</dbReference>
<feature type="transmembrane region" description="Helical" evidence="10">
    <location>
        <begin position="184"/>
        <end position="210"/>
    </location>
</feature>
<dbReference type="Pfam" id="PF00999">
    <property type="entry name" value="Na_H_Exchanger"/>
    <property type="match status" value="1"/>
</dbReference>
<dbReference type="GO" id="GO:0005886">
    <property type="term" value="C:plasma membrane"/>
    <property type="evidence" value="ECO:0007669"/>
    <property type="project" value="UniProtKB-SubCell"/>
</dbReference>
<feature type="transmembrane region" description="Helical" evidence="10">
    <location>
        <begin position="117"/>
        <end position="137"/>
    </location>
</feature>
<keyword evidence="4" id="KW-1003">Cell membrane</keyword>
<dbReference type="InterPro" id="IPR006153">
    <property type="entry name" value="Cation/H_exchanger_TM"/>
</dbReference>